<evidence type="ECO:0000256" key="1">
    <source>
        <dbReference type="ARBA" id="ARBA00005336"/>
    </source>
</evidence>
<keyword evidence="6" id="KW-0732">Signal</keyword>
<dbReference type="PROSITE" id="PS00775">
    <property type="entry name" value="GLYCOSYL_HYDROL_F3"/>
    <property type="match status" value="1"/>
</dbReference>
<dbReference type="SUPFAM" id="SSF51445">
    <property type="entry name" value="(Trans)glycosidases"/>
    <property type="match status" value="1"/>
</dbReference>
<dbReference type="InterPro" id="IPR036962">
    <property type="entry name" value="Glyco_hydro_3_N_sf"/>
</dbReference>
<evidence type="ECO:0000256" key="6">
    <source>
        <dbReference type="SAM" id="SignalP"/>
    </source>
</evidence>
<accession>A0ABW9X8W3</accession>
<dbReference type="PANTHER" id="PTHR42715">
    <property type="entry name" value="BETA-GLUCOSIDASE"/>
    <property type="match status" value="1"/>
</dbReference>
<dbReference type="SMART" id="SM01217">
    <property type="entry name" value="Fn3_like"/>
    <property type="match status" value="1"/>
</dbReference>
<evidence type="ECO:0000256" key="4">
    <source>
        <dbReference type="ARBA" id="ARBA00023295"/>
    </source>
</evidence>
<dbReference type="Gene3D" id="3.40.50.1700">
    <property type="entry name" value="Glycoside hydrolase family 3 C-terminal domain"/>
    <property type="match status" value="1"/>
</dbReference>
<feature type="signal peptide" evidence="6">
    <location>
        <begin position="1"/>
        <end position="24"/>
    </location>
</feature>
<dbReference type="InterPro" id="IPR050288">
    <property type="entry name" value="Cellulose_deg_GH3"/>
</dbReference>
<evidence type="ECO:0000259" key="7">
    <source>
        <dbReference type="SMART" id="SM01217"/>
    </source>
</evidence>
<evidence type="ECO:0000256" key="2">
    <source>
        <dbReference type="ARBA" id="ARBA00022801"/>
    </source>
</evidence>
<keyword evidence="3" id="KW-0119">Carbohydrate metabolism</keyword>
<protein>
    <submittedName>
        <fullName evidence="8">Glycosyl hydrolase</fullName>
    </submittedName>
</protein>
<keyword evidence="2 5" id="KW-0378">Hydrolase</keyword>
<feature type="chain" id="PRO_5045538847" evidence="6">
    <location>
        <begin position="25"/>
        <end position="744"/>
    </location>
</feature>
<dbReference type="Gene3D" id="3.20.20.300">
    <property type="entry name" value="Glycoside hydrolase, family 3, N-terminal domain"/>
    <property type="match status" value="1"/>
</dbReference>
<dbReference type="Pfam" id="PF00933">
    <property type="entry name" value="Glyco_hydro_3"/>
    <property type="match status" value="1"/>
</dbReference>
<organism evidence="8 9">
    <name type="scientific">Novosphingobium ovatum</name>
    <dbReference type="NCBI Taxonomy" id="1908523"/>
    <lineage>
        <taxon>Bacteria</taxon>
        <taxon>Pseudomonadati</taxon>
        <taxon>Pseudomonadota</taxon>
        <taxon>Alphaproteobacteria</taxon>
        <taxon>Sphingomonadales</taxon>
        <taxon>Sphingomonadaceae</taxon>
        <taxon>Novosphingobium</taxon>
    </lineage>
</organism>
<reference evidence="9" key="1">
    <citation type="submission" date="2020-01" db="EMBL/GenBank/DDBJ databases">
        <title>Sphingomonas sp. strain CSW-10.</title>
        <authorList>
            <person name="Chen W.-M."/>
        </authorList>
    </citation>
    <scope>NUCLEOTIDE SEQUENCE [LARGE SCALE GENOMIC DNA]</scope>
    <source>
        <strain evidence="9">FSY-8</strain>
    </source>
</reference>
<sequence length="744" mass="77571">MQAKTMLIASSALMGLMMPAGAMAADQAPTAATIAAAAARADATVRAMKPEEKTVLTHGIMPLPLMPGTPPPPADSIPGAGYIAGIARLGVPALKETDASLGVSYVMGLRKDGATALPSGLSLASSWNPELAYQGGAMIAGETRAKGFNVLLAGGVNLTRDPRNGRTFEYLSEDPLLSGMLVGASIRGIQSQGIISTIKHFALNGQETGRKFVDIRISEAAARESDLLAFQIGIEQGQPLSVMCAYNVVNGAPACGNDWLLNKVLKKDWRWKGFVMSDWGAVPNLETAINGLDQQSGESLDPAVFFADKLAARAAGDKAWAARLDDMNRRVLTAIYAAGLDKSQPQPGGKIDFAANGLVALEAAKQGIVLLKNNGALPLAASAKSIAVIGGYANSGVLSGGGSSQVNSEGGPAVAVPLGGEGPFAGFMAQHYHRSAPLAAIRKLAPQANVTYRDGNYIADAVEQARKSDVAVVFVTKWSSEGLDQADLSLPNGQDALVAAVAAANPRTIVVLETGNPIAMPWLDKVAGVVQAWYPGARGGDAIASVLFGETNPSGHLPITFPASVKQLPRPVLDGYNQYEANFAGDPPFPGAKLSANYDIEGSDVGYRWFARTGAKALFPFGFGLSYTTFASNGLSVVDRPGKGLFATFTVKNTGAREGATVGQVYLTARNGAAKQRLVGFARVNLAPGASQTVTVPVDSRLLADWVKDGWQVAAGTYSFALGEDAEHLQTPVTVKLAARKWKD</sequence>
<proteinExistence type="inferred from homology"/>
<evidence type="ECO:0000256" key="5">
    <source>
        <dbReference type="RuleBase" id="RU361161"/>
    </source>
</evidence>
<dbReference type="InterPro" id="IPR002772">
    <property type="entry name" value="Glyco_hydro_3_C"/>
</dbReference>
<dbReference type="InterPro" id="IPR001764">
    <property type="entry name" value="Glyco_hydro_3_N"/>
</dbReference>
<dbReference type="SUPFAM" id="SSF52279">
    <property type="entry name" value="Beta-D-glucan exohydrolase, C-terminal domain"/>
    <property type="match status" value="1"/>
</dbReference>
<dbReference type="InterPro" id="IPR026891">
    <property type="entry name" value="Fn3-like"/>
</dbReference>
<dbReference type="InterPro" id="IPR036881">
    <property type="entry name" value="Glyco_hydro_3_C_sf"/>
</dbReference>
<keyword evidence="4 5" id="KW-0326">Glycosidase</keyword>
<dbReference type="InterPro" id="IPR017853">
    <property type="entry name" value="GH"/>
</dbReference>
<dbReference type="PRINTS" id="PR00133">
    <property type="entry name" value="GLHYDRLASE3"/>
</dbReference>
<dbReference type="PANTHER" id="PTHR42715:SF10">
    <property type="entry name" value="BETA-GLUCOSIDASE"/>
    <property type="match status" value="1"/>
</dbReference>
<evidence type="ECO:0000256" key="3">
    <source>
        <dbReference type="ARBA" id="ARBA00023277"/>
    </source>
</evidence>
<keyword evidence="9" id="KW-1185">Reference proteome</keyword>
<comment type="similarity">
    <text evidence="1 5">Belongs to the glycosyl hydrolase 3 family.</text>
</comment>
<name>A0ABW9X8W3_9SPHN</name>
<dbReference type="Pfam" id="PF14310">
    <property type="entry name" value="Fn3-like"/>
    <property type="match status" value="1"/>
</dbReference>
<comment type="caution">
    <text evidence="8">The sequence shown here is derived from an EMBL/GenBank/DDBJ whole genome shotgun (WGS) entry which is preliminary data.</text>
</comment>
<dbReference type="Gene3D" id="2.60.40.10">
    <property type="entry name" value="Immunoglobulins"/>
    <property type="match status" value="1"/>
</dbReference>
<dbReference type="RefSeq" id="WP_161716274.1">
    <property type="nucleotide sequence ID" value="NZ_JAAAPO010000001.1"/>
</dbReference>
<evidence type="ECO:0000313" key="9">
    <source>
        <dbReference type="Proteomes" id="UP000753724"/>
    </source>
</evidence>
<feature type="domain" description="Fibronectin type III-like" evidence="7">
    <location>
        <begin position="661"/>
        <end position="726"/>
    </location>
</feature>
<dbReference type="GO" id="GO:0016787">
    <property type="term" value="F:hydrolase activity"/>
    <property type="evidence" value="ECO:0007669"/>
    <property type="project" value="UniProtKB-KW"/>
</dbReference>
<dbReference type="InterPro" id="IPR013783">
    <property type="entry name" value="Ig-like_fold"/>
</dbReference>
<dbReference type="EMBL" id="JAAAPO010000001">
    <property type="protein sequence ID" value="NBC34966.1"/>
    <property type="molecule type" value="Genomic_DNA"/>
</dbReference>
<evidence type="ECO:0000313" key="8">
    <source>
        <dbReference type="EMBL" id="NBC34966.1"/>
    </source>
</evidence>
<dbReference type="Proteomes" id="UP000753724">
    <property type="component" value="Unassembled WGS sequence"/>
</dbReference>
<dbReference type="Pfam" id="PF01915">
    <property type="entry name" value="Glyco_hydro_3_C"/>
    <property type="match status" value="1"/>
</dbReference>
<dbReference type="InterPro" id="IPR019800">
    <property type="entry name" value="Glyco_hydro_3_AS"/>
</dbReference>
<gene>
    <name evidence="8" type="ORF">GTZ99_00160</name>
</gene>